<evidence type="ECO:0000256" key="6">
    <source>
        <dbReference type="ARBA" id="ARBA00036217"/>
    </source>
</evidence>
<dbReference type="Gene3D" id="2.60.40.1180">
    <property type="entry name" value="Golgi alpha-mannosidase II"/>
    <property type="match status" value="1"/>
</dbReference>
<dbReference type="SMART" id="SM00642">
    <property type="entry name" value="Aamy"/>
    <property type="match status" value="1"/>
</dbReference>
<dbReference type="Pfam" id="PF23915">
    <property type="entry name" value="SusG_C"/>
    <property type="match status" value="1"/>
</dbReference>
<comment type="caution">
    <text evidence="9">The sequence shown here is derived from an EMBL/GenBank/DDBJ whole genome shotgun (WGS) entry which is preliminary data.</text>
</comment>
<keyword evidence="3" id="KW-0963">Cytoplasm</keyword>
<dbReference type="FunFam" id="2.60.40.1180:FF:000007">
    <property type="entry name" value="Sucrose isomerase"/>
    <property type="match status" value="1"/>
</dbReference>
<accession>A0A2K0AWT9</accession>
<dbReference type="GO" id="GO:0004574">
    <property type="term" value="F:oligo-1,6-glucosidase activity"/>
    <property type="evidence" value="ECO:0007669"/>
    <property type="project" value="UniProtKB-EC"/>
</dbReference>
<evidence type="ECO:0000256" key="7">
    <source>
        <dbReference type="ARBA" id="ARBA00038939"/>
    </source>
</evidence>
<dbReference type="Gene3D" id="3.20.20.80">
    <property type="entry name" value="Glycosidases"/>
    <property type="match status" value="1"/>
</dbReference>
<dbReference type="CDD" id="cd11333">
    <property type="entry name" value="AmyAc_SI_OligoGlu_DGase"/>
    <property type="match status" value="1"/>
</dbReference>
<comment type="similarity">
    <text evidence="2">Belongs to the glycosyl hydrolase 13 family.</text>
</comment>
<evidence type="ECO:0000256" key="3">
    <source>
        <dbReference type="ARBA" id="ARBA00022490"/>
    </source>
</evidence>
<dbReference type="FunFam" id="3.20.20.80:FF:000014">
    <property type="entry name" value="Alpha,alpha-phosphotrehalase"/>
    <property type="match status" value="1"/>
</dbReference>
<comment type="subcellular location">
    <subcellularLocation>
        <location evidence="1">Cytoplasm</location>
    </subcellularLocation>
</comment>
<dbReference type="InterPro" id="IPR006047">
    <property type="entry name" value="GH13_cat_dom"/>
</dbReference>
<dbReference type="PANTHER" id="PTHR10357:SF184">
    <property type="entry name" value="OLIGO-1,6-GLUCOSIDASE 1"/>
    <property type="match status" value="1"/>
</dbReference>
<name>A0A2K0AWT9_STAHA</name>
<dbReference type="SUPFAM" id="SSF51445">
    <property type="entry name" value="(Trans)glycosidases"/>
    <property type="match status" value="1"/>
</dbReference>
<feature type="domain" description="Glycosyl hydrolase family 13 catalytic" evidence="8">
    <location>
        <begin position="13"/>
        <end position="423"/>
    </location>
</feature>
<dbReference type="GO" id="GO:0004556">
    <property type="term" value="F:alpha-amylase activity"/>
    <property type="evidence" value="ECO:0007669"/>
    <property type="project" value="TreeGrafter"/>
</dbReference>
<evidence type="ECO:0000256" key="2">
    <source>
        <dbReference type="ARBA" id="ARBA00008061"/>
    </source>
</evidence>
<dbReference type="InterPro" id="IPR045857">
    <property type="entry name" value="O16G_dom_2"/>
</dbReference>
<evidence type="ECO:0000256" key="4">
    <source>
        <dbReference type="ARBA" id="ARBA00022801"/>
    </source>
</evidence>
<evidence type="ECO:0000256" key="1">
    <source>
        <dbReference type="ARBA" id="ARBA00004496"/>
    </source>
</evidence>
<dbReference type="EC" id="3.2.1.10" evidence="7"/>
<dbReference type="FunFam" id="3.20.20.80:FF:000064">
    <property type="entry name" value="Oligo-1,6-glucosidase"/>
    <property type="match status" value="1"/>
</dbReference>
<dbReference type="NCBIfam" id="NF008183">
    <property type="entry name" value="PRK10933.1"/>
    <property type="match status" value="1"/>
</dbReference>
<dbReference type="Gene3D" id="3.90.400.10">
    <property type="entry name" value="Oligo-1,6-glucosidase, Domain 2"/>
    <property type="match status" value="1"/>
</dbReference>
<dbReference type="GO" id="GO:0009313">
    <property type="term" value="P:oligosaccharide catabolic process"/>
    <property type="evidence" value="ECO:0007669"/>
    <property type="project" value="TreeGrafter"/>
</dbReference>
<dbReference type="PANTHER" id="PTHR10357">
    <property type="entry name" value="ALPHA-AMYLASE FAMILY MEMBER"/>
    <property type="match status" value="1"/>
</dbReference>
<organism evidence="9 10">
    <name type="scientific">Staphylococcus haemolyticus</name>
    <dbReference type="NCBI Taxonomy" id="1283"/>
    <lineage>
        <taxon>Bacteria</taxon>
        <taxon>Bacillati</taxon>
        <taxon>Bacillota</taxon>
        <taxon>Bacilli</taxon>
        <taxon>Bacillales</taxon>
        <taxon>Staphylococcaceae</taxon>
        <taxon>Staphylococcus</taxon>
    </lineage>
</organism>
<evidence type="ECO:0000256" key="5">
    <source>
        <dbReference type="ARBA" id="ARBA00023295"/>
    </source>
</evidence>
<dbReference type="EMBL" id="LORN02000011">
    <property type="protein sequence ID" value="PNN29468.1"/>
    <property type="molecule type" value="Genomic_DNA"/>
</dbReference>
<dbReference type="InterPro" id="IPR017853">
    <property type="entry name" value="GH"/>
</dbReference>
<dbReference type="FunFam" id="3.90.400.10:FF:000002">
    <property type="entry name" value="Sucrose isomerase"/>
    <property type="match status" value="1"/>
</dbReference>
<proteinExistence type="inferred from homology"/>
<dbReference type="GO" id="GO:0005737">
    <property type="term" value="C:cytoplasm"/>
    <property type="evidence" value="ECO:0007669"/>
    <property type="project" value="UniProtKB-SubCell"/>
</dbReference>
<comment type="catalytic activity">
    <reaction evidence="6">
        <text>Hydrolysis of (1-&gt;6)-alpha-D-glucosidic linkages in some oligosaccharides produced from starch and glycogen by alpha-amylase, and in isomaltose.</text>
        <dbReference type="EC" id="3.2.1.10"/>
    </reaction>
</comment>
<evidence type="ECO:0000313" key="10">
    <source>
        <dbReference type="Proteomes" id="UP000053523"/>
    </source>
</evidence>
<reference evidence="9 10" key="1">
    <citation type="submission" date="2017-12" db="EMBL/GenBank/DDBJ databases">
        <title>FDA dAtabase for Regulatory Grade micrObial Sequences (FDA-ARGOS): Supporting development and validation of Infectious Disease Dx tests.</title>
        <authorList>
            <person name="Hoffmann M."/>
            <person name="Allard M."/>
            <person name="Evans P."/>
            <person name="Brown E."/>
            <person name="Tallon L."/>
            <person name="Sadzewicz L."/>
            <person name="Sengamalay N."/>
            <person name="Ott S."/>
            <person name="Godinez A."/>
            <person name="Nagaraj S."/>
            <person name="Vavikolanu K."/>
            <person name="Aluvathingal J."/>
            <person name="Nadendla S."/>
            <person name="Sichtig H."/>
        </authorList>
    </citation>
    <scope>NUCLEOTIDE SEQUENCE [LARGE SCALE GENOMIC DNA]</scope>
    <source>
        <strain evidence="9 10">FDAARGOS_148</strain>
    </source>
</reference>
<sequence>MEKNWWKEAVVYQIYPRSFKDSNNDGIGDLQGIIQKLDYLDKLGIDVIWLNPIYESPNDDNGYDISNYKKIMNDFGDMNDFNQLLEEAHKKNIKIIMDLVVNHTSDEHAWFIESRKDKNNAYRDYYIWKDGDDGNYPNNWQSYFNGPAWTYDETTNQYYLHLFSEKQPDLNWDNEQLRSEVYDMMRYWLDKGVDGFRMDVINMISKDPNIPDDPNISQNLEPNSASFIANGPNAHRYINEMNKEVLSKYDVMTVGEMVNVPIEEALKYTGSERNELQMIFQWEHMSLDYDPIRGKWNNQKVNLRDLKESLFKWQEKLQGIGWNSLYWNNHDNPRCVSRFGDDRPEYRKLSAKMLATTLHLLQGTPYIYQGEEIGMTNIHLNHIEQYEDIETLNAYKELVENKNSITNAQMMKYIHFASRDNARTPMQWDSTKNAGFTDSTPWFVVNENYKNINVEASLNDSDSIFYYYQALIQLRKQYEIIVYGSFKAIDRNNSKIFAFERTLNESKLYVISNFTDEKINTNYRIEQNENKKLLIGNYGEPILKNTLRPYETKVYLIDNITSESVDNNGIQS</sequence>
<dbReference type="SUPFAM" id="SSF51011">
    <property type="entry name" value="Glycosyl hydrolase domain"/>
    <property type="match status" value="1"/>
</dbReference>
<dbReference type="InterPro" id="IPR013780">
    <property type="entry name" value="Glyco_hydro_b"/>
</dbReference>
<evidence type="ECO:0000313" key="9">
    <source>
        <dbReference type="EMBL" id="PNN29468.1"/>
    </source>
</evidence>
<protein>
    <recommendedName>
        <fullName evidence="7">oligo-1,6-glucosidase</fullName>
        <ecNumber evidence="7">3.2.1.10</ecNumber>
    </recommendedName>
</protein>
<dbReference type="Proteomes" id="UP000053523">
    <property type="component" value="Unassembled WGS sequence"/>
</dbReference>
<dbReference type="Pfam" id="PF00128">
    <property type="entry name" value="Alpha-amylase"/>
    <property type="match status" value="1"/>
</dbReference>
<keyword evidence="4 9" id="KW-0378">Hydrolase</keyword>
<keyword evidence="5" id="KW-0326">Glycosidase</keyword>
<evidence type="ECO:0000259" key="8">
    <source>
        <dbReference type="SMART" id="SM00642"/>
    </source>
</evidence>
<gene>
    <name evidence="9" type="ORF">AL503_003205</name>
</gene>
<dbReference type="AlphaFoldDB" id="A0A2K0AWT9"/>
<dbReference type="InterPro" id="IPR056300">
    <property type="entry name" value="SusG-like_C"/>
</dbReference>